<organism evidence="1 2">
    <name type="scientific">Brevundimonas phage vB_BpoS-Marchewka</name>
    <dbReference type="NCBI Taxonomy" id="2948604"/>
    <lineage>
        <taxon>Viruses</taxon>
        <taxon>Duplodnaviria</taxon>
        <taxon>Heunggongvirae</taxon>
        <taxon>Uroviricota</taxon>
        <taxon>Caudoviricetes</taxon>
        <taxon>Jeanschmidtviridae</taxon>
        <taxon>Marchewkavirus</taxon>
        <taxon>Marchewkavirus marchewka</taxon>
    </lineage>
</organism>
<proteinExistence type="predicted"/>
<evidence type="ECO:0000313" key="1">
    <source>
        <dbReference type="EMBL" id="UTC28884.1"/>
    </source>
</evidence>
<evidence type="ECO:0000313" key="2">
    <source>
        <dbReference type="Proteomes" id="UP001056634"/>
    </source>
</evidence>
<dbReference type="Proteomes" id="UP001056634">
    <property type="component" value="Segment"/>
</dbReference>
<name>A0A9E7N2Y2_9CAUD</name>
<sequence length="104" mass="12070">MIDLTTLTLVRQPERERTAVWGKWNREPRVLKSYAVASPDGEVIGRVYQDMVCFDIKPKGSRIVSKRWYSPRWRTDAPGRTIRGYAETRKSALENLIYALENPS</sequence>
<protein>
    <submittedName>
        <fullName evidence="1">Uncharacterized protein</fullName>
    </submittedName>
</protein>
<keyword evidence="2" id="KW-1185">Reference proteome</keyword>
<reference evidence="1" key="1">
    <citation type="submission" date="2022-04" db="EMBL/GenBank/DDBJ databases">
        <authorList>
            <person name="Friedrich I."/>
            <person name="Schneider D."/>
            <person name="Poehlein A."/>
            <person name="Hertel R."/>
            <person name="Daniel R."/>
        </authorList>
    </citation>
    <scope>NUCLEOTIDE SEQUENCE</scope>
</reference>
<gene>
    <name evidence="1" type="ORF">MARCHEWKA_03720</name>
</gene>
<dbReference type="EMBL" id="ON529851">
    <property type="protein sequence ID" value="UTC28884.1"/>
    <property type="molecule type" value="Genomic_DNA"/>
</dbReference>
<accession>A0A9E7N2Y2</accession>